<keyword evidence="1" id="KW-0472">Membrane</keyword>
<feature type="transmembrane region" description="Helical" evidence="1">
    <location>
        <begin position="12"/>
        <end position="35"/>
    </location>
</feature>
<name>A0ABX0TLA8_9MICC</name>
<gene>
    <name evidence="2" type="ORF">FHR86_002959</name>
</gene>
<organism evidence="2 3">
    <name type="scientific">Paenarthrobacter ilicis</name>
    <dbReference type="NCBI Taxonomy" id="43665"/>
    <lineage>
        <taxon>Bacteria</taxon>
        <taxon>Bacillati</taxon>
        <taxon>Actinomycetota</taxon>
        <taxon>Actinomycetes</taxon>
        <taxon>Micrococcales</taxon>
        <taxon>Micrococcaceae</taxon>
        <taxon>Paenarthrobacter</taxon>
    </lineage>
</organism>
<accession>A0ABX0TLA8</accession>
<keyword evidence="1" id="KW-0812">Transmembrane</keyword>
<dbReference type="RefSeq" id="WP_167268015.1">
    <property type="nucleotide sequence ID" value="NZ_BAAAVO010000009.1"/>
</dbReference>
<evidence type="ECO:0000313" key="3">
    <source>
        <dbReference type="Proteomes" id="UP000802392"/>
    </source>
</evidence>
<reference evidence="2 3" key="1">
    <citation type="submission" date="2020-03" db="EMBL/GenBank/DDBJ databases">
        <title>Genomic Encyclopedia of Type Strains, Phase III (KMG-III): the genomes of soil and plant-associated and newly described type strains.</title>
        <authorList>
            <person name="Whitman W."/>
        </authorList>
    </citation>
    <scope>NUCLEOTIDE SEQUENCE [LARGE SCALE GENOMIC DNA]</scope>
    <source>
        <strain evidence="2 3">CECT 4207</strain>
    </source>
</reference>
<evidence type="ECO:0000256" key="1">
    <source>
        <dbReference type="SAM" id="Phobius"/>
    </source>
</evidence>
<dbReference type="Proteomes" id="UP000802392">
    <property type="component" value="Unassembled WGS sequence"/>
</dbReference>
<protein>
    <submittedName>
        <fullName evidence="2">Uncharacterized protein</fullName>
    </submittedName>
</protein>
<keyword evidence="3" id="KW-1185">Reference proteome</keyword>
<keyword evidence="1" id="KW-1133">Transmembrane helix</keyword>
<proteinExistence type="predicted"/>
<comment type="caution">
    <text evidence="2">The sequence shown here is derived from an EMBL/GenBank/DDBJ whole genome shotgun (WGS) entry which is preliminary data.</text>
</comment>
<dbReference type="EMBL" id="JAAOZD010000006">
    <property type="protein sequence ID" value="NIJ02615.1"/>
    <property type="molecule type" value="Genomic_DNA"/>
</dbReference>
<sequence>MSPQKHIYRSSFLCRAGLVGAVLALIAGIFGMHVMTTGHAHHAPTVEAVAGAAHHPTPGHGCPESNNCFSSQAMTGGCTPSVNSVTLAAPLPGSWISTRSGFVETLSSTSMITAVLAIGPSPGDLGTSRT</sequence>
<evidence type="ECO:0000313" key="2">
    <source>
        <dbReference type="EMBL" id="NIJ02615.1"/>
    </source>
</evidence>